<comment type="caution">
    <text evidence="1">The sequence shown here is derived from an EMBL/GenBank/DDBJ whole genome shotgun (WGS) entry which is preliminary data.</text>
</comment>
<organism evidence="1 2">
    <name type="scientific">Azospirillum brasilense</name>
    <dbReference type="NCBI Taxonomy" id="192"/>
    <lineage>
        <taxon>Bacteria</taxon>
        <taxon>Pseudomonadati</taxon>
        <taxon>Pseudomonadota</taxon>
        <taxon>Alphaproteobacteria</taxon>
        <taxon>Rhodospirillales</taxon>
        <taxon>Azospirillaceae</taxon>
        <taxon>Azospirillum</taxon>
    </lineage>
</organism>
<geneLocation type="plasmid" evidence="1">
    <name>unnamed</name>
</geneLocation>
<dbReference type="EMBL" id="NOWT01000022">
    <property type="protein sequence ID" value="OYD82359.1"/>
    <property type="molecule type" value="Genomic_DNA"/>
</dbReference>
<evidence type="ECO:0000313" key="1">
    <source>
        <dbReference type="EMBL" id="OYD82359.1"/>
    </source>
</evidence>
<sequence length="264" mass="28659">MATPVTEDDLLAYVDDQLPPERRIEVEAYLQGNPALASRVMQDLRQRDKLRLYLMDDPTGAEALEPARAVSAEAPPSALSDRSAARRFPKLRRALAAVILIGVGWTAHTLLGDVLVDPVAAAHPIPVFADEAVEAHRAAMTIGPSFSGLPPDEAPRLAQVVSRVIGGHLPLPRFPADLQPLASRIVPWDEGSAVQVVYMTPAFERVTLFAAEDKTFTVTTPTAAELHGVSVVYWRHGHHVYALCASVPAERLLDLADAVQTSWF</sequence>
<protein>
    <recommendedName>
        <fullName evidence="3">Anti-sigma factor RsiW</fullName>
    </recommendedName>
</protein>
<keyword evidence="1" id="KW-0614">Plasmid</keyword>
<gene>
    <name evidence="1" type="ORF">CHT98_20595</name>
</gene>
<evidence type="ECO:0000313" key="2">
    <source>
        <dbReference type="Proteomes" id="UP000215367"/>
    </source>
</evidence>
<reference evidence="1 2" key="1">
    <citation type="submission" date="2017-07" db="EMBL/GenBank/DDBJ databases">
        <title>Whole genome sequence of Azospirillum brasilense 2A1, a potential biofertilizer strain.</title>
        <authorList>
            <person name="Fontana C.A."/>
            <person name="Toffoli L.M."/>
            <person name="Salazar S.M."/>
            <person name="Puglisi E."/>
            <person name="Pedraza R."/>
            <person name="Bassi D."/>
            <person name="Cocconcelli P.S."/>
        </authorList>
    </citation>
    <scope>NUCLEOTIDE SEQUENCE [LARGE SCALE GENOMIC DNA]</scope>
    <source>
        <strain evidence="1 2">2A1</strain>
        <plasmid evidence="1">unnamed</plasmid>
    </source>
</reference>
<dbReference type="Proteomes" id="UP000215367">
    <property type="component" value="Unassembled WGS sequence"/>
</dbReference>
<proteinExistence type="predicted"/>
<dbReference type="RefSeq" id="WP_094305354.1">
    <property type="nucleotide sequence ID" value="NZ_NOWT01000022.1"/>
</dbReference>
<accession>A0A235H971</accession>
<dbReference type="AlphaFoldDB" id="A0A235H971"/>
<evidence type="ECO:0008006" key="3">
    <source>
        <dbReference type="Google" id="ProtNLM"/>
    </source>
</evidence>
<name>A0A235H971_AZOBR</name>